<dbReference type="PROSITE" id="PS50405">
    <property type="entry name" value="GST_CTER"/>
    <property type="match status" value="1"/>
</dbReference>
<dbReference type="InterPro" id="IPR036282">
    <property type="entry name" value="Glutathione-S-Trfase_C_sf"/>
</dbReference>
<evidence type="ECO:0000313" key="8">
    <source>
        <dbReference type="Proteomes" id="UP000046393"/>
    </source>
</evidence>
<dbReference type="SFLD" id="SFLDG01205">
    <property type="entry name" value="AMPS.1"/>
    <property type="match status" value="1"/>
</dbReference>
<keyword evidence="2" id="KW-0808">Transferase</keyword>
<dbReference type="SUPFAM" id="SSF52833">
    <property type="entry name" value="Thioredoxin-like"/>
    <property type="match status" value="1"/>
</dbReference>
<evidence type="ECO:0000256" key="3">
    <source>
        <dbReference type="ARBA" id="ARBA00038317"/>
    </source>
</evidence>
<dbReference type="Proteomes" id="UP000046393">
    <property type="component" value="Unplaced"/>
</dbReference>
<feature type="domain" description="GST C-terminal" evidence="7">
    <location>
        <begin position="83"/>
        <end position="211"/>
    </location>
</feature>
<comment type="catalytic activity">
    <reaction evidence="4">
        <text>RX + glutathione = an S-substituted glutathione + a halide anion + H(+)</text>
        <dbReference type="Rhea" id="RHEA:16437"/>
        <dbReference type="ChEBI" id="CHEBI:15378"/>
        <dbReference type="ChEBI" id="CHEBI:16042"/>
        <dbReference type="ChEBI" id="CHEBI:17792"/>
        <dbReference type="ChEBI" id="CHEBI:57925"/>
        <dbReference type="ChEBI" id="CHEBI:90779"/>
        <dbReference type="EC" id="2.5.1.18"/>
    </reaction>
</comment>
<dbReference type="InterPro" id="IPR050213">
    <property type="entry name" value="GST_superfamily"/>
</dbReference>
<dbReference type="STRING" id="451379.A0A0N5AQ31"/>
<dbReference type="PANTHER" id="PTHR11571:SF224">
    <property type="entry name" value="HEMATOPOIETIC PROSTAGLANDIN D SYNTHASE"/>
    <property type="match status" value="1"/>
</dbReference>
<dbReference type="GO" id="GO:0005737">
    <property type="term" value="C:cytoplasm"/>
    <property type="evidence" value="ECO:0007669"/>
    <property type="project" value="UniProtKB-ARBA"/>
</dbReference>
<comment type="similarity">
    <text evidence="3">Belongs to the GST superfamily. Sigma family.</text>
</comment>
<protein>
    <recommendedName>
        <fullName evidence="1">glutathione transferase</fullName>
        <ecNumber evidence="1">2.5.1.18</ecNumber>
    </recommendedName>
    <alternativeName>
        <fullName evidence="5">GST class-sigma</fullName>
    </alternativeName>
</protein>
<name>A0A0N5AQ31_9BILA</name>
<dbReference type="PANTHER" id="PTHR11571">
    <property type="entry name" value="GLUTATHIONE S-TRANSFERASE"/>
    <property type="match status" value="1"/>
</dbReference>
<dbReference type="CDD" id="cd03039">
    <property type="entry name" value="GST_N_Sigma_like"/>
    <property type="match status" value="1"/>
</dbReference>
<dbReference type="InterPro" id="IPR010987">
    <property type="entry name" value="Glutathione-S-Trfase_C-like"/>
</dbReference>
<sequence length="211" mass="24258">MPHYKLMYFNLRGYGEGPRLLLHYAGVPFEDVRVTFEEWPKLKAKMPFRQLPVLEVDGRQIAQSAAICRYLGRQFSKYLVPKCPIEEAMVDAVHDAHKDFQYEIRDYLLISEGFAQGDKDEKVKMLKDVVLPAANKYFGYLRGLLIKSDGTHLVGKTLTWADIVIADNLHSITIIIPTLFDGQPEIKKYVDGILQIPAIKKYIEERPETPF</sequence>
<accession>A0A0N5AQ31</accession>
<dbReference type="GO" id="GO:0006749">
    <property type="term" value="P:glutathione metabolic process"/>
    <property type="evidence" value="ECO:0007669"/>
    <property type="project" value="TreeGrafter"/>
</dbReference>
<evidence type="ECO:0000313" key="9">
    <source>
        <dbReference type="WBParaSite" id="SMUV_0000677701-mRNA-1"/>
    </source>
</evidence>
<evidence type="ECO:0000259" key="7">
    <source>
        <dbReference type="PROSITE" id="PS50405"/>
    </source>
</evidence>
<evidence type="ECO:0000256" key="2">
    <source>
        <dbReference type="ARBA" id="ARBA00022679"/>
    </source>
</evidence>
<dbReference type="SFLD" id="SFLDG00363">
    <property type="entry name" value="AMPS_(cytGST):_Alpha-__Mu-__Pi"/>
    <property type="match status" value="1"/>
</dbReference>
<dbReference type="PROSITE" id="PS50404">
    <property type="entry name" value="GST_NTER"/>
    <property type="match status" value="1"/>
</dbReference>
<organism evidence="8 9">
    <name type="scientific">Syphacia muris</name>
    <dbReference type="NCBI Taxonomy" id="451379"/>
    <lineage>
        <taxon>Eukaryota</taxon>
        <taxon>Metazoa</taxon>
        <taxon>Ecdysozoa</taxon>
        <taxon>Nematoda</taxon>
        <taxon>Chromadorea</taxon>
        <taxon>Rhabditida</taxon>
        <taxon>Spirurina</taxon>
        <taxon>Oxyuridomorpha</taxon>
        <taxon>Oxyuroidea</taxon>
        <taxon>Oxyuridae</taxon>
        <taxon>Syphacia</taxon>
    </lineage>
</organism>
<dbReference type="CDD" id="cd03192">
    <property type="entry name" value="GST_C_Sigma_like"/>
    <property type="match status" value="1"/>
</dbReference>
<dbReference type="SUPFAM" id="SSF47616">
    <property type="entry name" value="GST C-terminal domain-like"/>
    <property type="match status" value="1"/>
</dbReference>
<dbReference type="GO" id="GO:0004364">
    <property type="term" value="F:glutathione transferase activity"/>
    <property type="evidence" value="ECO:0007669"/>
    <property type="project" value="UniProtKB-EC"/>
</dbReference>
<dbReference type="Pfam" id="PF02798">
    <property type="entry name" value="GST_N"/>
    <property type="match status" value="1"/>
</dbReference>
<dbReference type="InterPro" id="IPR004045">
    <property type="entry name" value="Glutathione_S-Trfase_N"/>
</dbReference>
<dbReference type="AlphaFoldDB" id="A0A0N5AQ31"/>
<dbReference type="Pfam" id="PF14497">
    <property type="entry name" value="GST_C_3"/>
    <property type="match status" value="1"/>
</dbReference>
<evidence type="ECO:0000256" key="1">
    <source>
        <dbReference type="ARBA" id="ARBA00012452"/>
    </source>
</evidence>
<dbReference type="FunFam" id="1.20.1050.10:FF:000031">
    <property type="entry name" value="Glutathione S-Transferase"/>
    <property type="match status" value="1"/>
</dbReference>
<reference evidence="9" key="1">
    <citation type="submission" date="2017-02" db="UniProtKB">
        <authorList>
            <consortium name="WormBaseParasite"/>
        </authorList>
    </citation>
    <scope>IDENTIFICATION</scope>
</reference>
<dbReference type="WBParaSite" id="SMUV_0000677701-mRNA-1">
    <property type="protein sequence ID" value="SMUV_0000677701-mRNA-1"/>
    <property type="gene ID" value="SMUV_0000677701"/>
</dbReference>
<evidence type="ECO:0000259" key="6">
    <source>
        <dbReference type="PROSITE" id="PS50404"/>
    </source>
</evidence>
<evidence type="ECO:0000256" key="5">
    <source>
        <dbReference type="ARBA" id="ARBA00078118"/>
    </source>
</evidence>
<dbReference type="Gene3D" id="3.40.30.10">
    <property type="entry name" value="Glutaredoxin"/>
    <property type="match status" value="1"/>
</dbReference>
<feature type="domain" description="GST N-terminal" evidence="6">
    <location>
        <begin position="2"/>
        <end position="79"/>
    </location>
</feature>
<dbReference type="InterPro" id="IPR036249">
    <property type="entry name" value="Thioredoxin-like_sf"/>
</dbReference>
<dbReference type="SFLD" id="SFLDS00019">
    <property type="entry name" value="Glutathione_Transferase_(cytos"/>
    <property type="match status" value="1"/>
</dbReference>
<dbReference type="InterPro" id="IPR040079">
    <property type="entry name" value="Glutathione_S-Trfase"/>
</dbReference>
<dbReference type="FunFam" id="3.40.30.10:FF:000189">
    <property type="entry name" value="Glutathione S-Transferase"/>
    <property type="match status" value="1"/>
</dbReference>
<evidence type="ECO:0000256" key="4">
    <source>
        <dbReference type="ARBA" id="ARBA00047960"/>
    </source>
</evidence>
<dbReference type="EC" id="2.5.1.18" evidence="1"/>
<dbReference type="Gene3D" id="1.20.1050.10">
    <property type="match status" value="1"/>
</dbReference>
<proteinExistence type="inferred from homology"/>
<dbReference type="InterPro" id="IPR004046">
    <property type="entry name" value="GST_C"/>
</dbReference>
<keyword evidence="8" id="KW-1185">Reference proteome</keyword>